<gene>
    <name evidence="5" type="primary">rps19</name>
</gene>
<proteinExistence type="inferred from homology"/>
<dbReference type="Pfam" id="PF00203">
    <property type="entry name" value="Ribosomal_S19"/>
    <property type="match status" value="1"/>
</dbReference>
<keyword evidence="2 4" id="KW-0689">Ribosomal protein</keyword>
<evidence type="ECO:0000256" key="2">
    <source>
        <dbReference type="ARBA" id="ARBA00022980"/>
    </source>
</evidence>
<evidence type="ECO:0000313" key="5">
    <source>
        <dbReference type="EMBL" id="AST08676.1"/>
    </source>
</evidence>
<accession>A0A2I4S6L0</accession>
<evidence type="ECO:0000256" key="4">
    <source>
        <dbReference type="RuleBase" id="RU003485"/>
    </source>
</evidence>
<dbReference type="InterPro" id="IPR023575">
    <property type="entry name" value="Ribosomal_uS19_SF"/>
</dbReference>
<sequence length="77" mass="9007">MTRSLWKGPFSEIVTQNQKIWSRRSVILPYLIGKQIMIHNGKSLITLKVTDEMIGHKLGEFATTRKKAFHKKKLRNK</sequence>
<dbReference type="PANTHER" id="PTHR11880:SF8">
    <property type="entry name" value="SMALL RIBOSOMAL SUBUNIT PROTEIN US19M"/>
    <property type="match status" value="1"/>
</dbReference>
<dbReference type="SUPFAM" id="SSF54570">
    <property type="entry name" value="Ribosomal protein S19"/>
    <property type="match status" value="1"/>
</dbReference>
<evidence type="ECO:0000256" key="3">
    <source>
        <dbReference type="ARBA" id="ARBA00023274"/>
    </source>
</evidence>
<name>A0A2I4S6L0_9CHLO</name>
<evidence type="ECO:0000256" key="1">
    <source>
        <dbReference type="ARBA" id="ARBA00007345"/>
    </source>
</evidence>
<keyword evidence="5" id="KW-0496">Mitochondrion</keyword>
<geneLocation type="mitochondrion" evidence="5"/>
<dbReference type="InterPro" id="IPR002222">
    <property type="entry name" value="Ribosomal_uS19"/>
</dbReference>
<dbReference type="HAMAP" id="MF_00531">
    <property type="entry name" value="Ribosomal_uS19"/>
    <property type="match status" value="1"/>
</dbReference>
<dbReference type="InterPro" id="IPR020934">
    <property type="entry name" value="Ribosomal_uS19_CS"/>
</dbReference>
<dbReference type="GO" id="GO:0003723">
    <property type="term" value="F:RNA binding"/>
    <property type="evidence" value="ECO:0007669"/>
    <property type="project" value="InterPro"/>
</dbReference>
<dbReference type="EMBL" id="KY629615">
    <property type="protein sequence ID" value="AST08676.1"/>
    <property type="molecule type" value="Genomic_DNA"/>
</dbReference>
<dbReference type="PANTHER" id="PTHR11880">
    <property type="entry name" value="RIBOSOMAL PROTEIN S19P FAMILY MEMBER"/>
    <property type="match status" value="1"/>
</dbReference>
<dbReference type="Gene3D" id="3.30.860.10">
    <property type="entry name" value="30s Ribosomal Protein S19, Chain A"/>
    <property type="match status" value="1"/>
</dbReference>
<dbReference type="PRINTS" id="PR00975">
    <property type="entry name" value="RIBOSOMALS19"/>
</dbReference>
<dbReference type="GO" id="GO:0006412">
    <property type="term" value="P:translation"/>
    <property type="evidence" value="ECO:0007669"/>
    <property type="project" value="InterPro"/>
</dbReference>
<dbReference type="PROSITE" id="PS00323">
    <property type="entry name" value="RIBOSOMAL_S19"/>
    <property type="match status" value="1"/>
</dbReference>
<dbReference type="AlphaFoldDB" id="A0A2I4S6L0"/>
<comment type="similarity">
    <text evidence="1 4">Belongs to the universal ribosomal protein uS19 family.</text>
</comment>
<keyword evidence="3 4" id="KW-0687">Ribonucleoprotein</keyword>
<dbReference type="GO" id="GO:0000028">
    <property type="term" value="P:ribosomal small subunit assembly"/>
    <property type="evidence" value="ECO:0007669"/>
    <property type="project" value="TreeGrafter"/>
</dbReference>
<organism evidence="5">
    <name type="scientific">Chlorella heliozoae</name>
    <dbReference type="NCBI Taxonomy" id="554066"/>
    <lineage>
        <taxon>Eukaryota</taxon>
        <taxon>Viridiplantae</taxon>
        <taxon>Chlorophyta</taxon>
        <taxon>core chlorophytes</taxon>
        <taxon>Trebouxiophyceae</taxon>
        <taxon>Chlorellales</taxon>
        <taxon>Chlorellaceae</taxon>
        <taxon>Chlorella clade</taxon>
        <taxon>Chlorella</taxon>
    </lineage>
</organism>
<dbReference type="GO" id="GO:0003735">
    <property type="term" value="F:structural constituent of ribosome"/>
    <property type="evidence" value="ECO:0007669"/>
    <property type="project" value="InterPro"/>
</dbReference>
<reference evidence="5" key="1">
    <citation type="journal article" date="2017" name="Sci. Rep.">
        <title>Multiple origins of endosymbionts in Chlorellaceae with no reductive effects on the plastid or mitochondrial genomes.</title>
        <authorList>
            <person name="Fan W."/>
            <person name="Guo W."/>
            <person name="Van Etten J.L."/>
            <person name="Mower J.P."/>
        </authorList>
    </citation>
    <scope>NUCLEOTIDE SEQUENCE</scope>
</reference>
<dbReference type="GO" id="GO:0005763">
    <property type="term" value="C:mitochondrial small ribosomal subunit"/>
    <property type="evidence" value="ECO:0007669"/>
    <property type="project" value="TreeGrafter"/>
</dbReference>
<protein>
    <submittedName>
        <fullName evidence="5">30S ribosomal protein S19</fullName>
    </submittedName>
</protein>